<feature type="region of interest" description="Disordered" evidence="1">
    <location>
        <begin position="463"/>
        <end position="512"/>
    </location>
</feature>
<proteinExistence type="predicted"/>
<dbReference type="Proteomes" id="UP000053317">
    <property type="component" value="Unassembled WGS sequence"/>
</dbReference>
<feature type="region of interest" description="Disordered" evidence="1">
    <location>
        <begin position="334"/>
        <end position="405"/>
    </location>
</feature>
<keyword evidence="3" id="KW-1185">Reference proteome</keyword>
<reference evidence="2 3" key="2">
    <citation type="submission" date="2015-05" db="EMBL/GenBank/DDBJ databases">
        <authorList>
            <person name="Morales-Cruz A."/>
            <person name="Amrine K.C."/>
            <person name="Cantu D."/>
        </authorList>
    </citation>
    <scope>NUCLEOTIDE SEQUENCE [LARGE SCALE GENOMIC DNA]</scope>
    <source>
        <strain evidence="2">UCRPC4</strain>
    </source>
</reference>
<feature type="compositionally biased region" description="Acidic residues" evidence="1">
    <location>
        <begin position="502"/>
        <end position="512"/>
    </location>
</feature>
<protein>
    <submittedName>
        <fullName evidence="2">Uncharacterized protein</fullName>
    </submittedName>
</protein>
<dbReference type="AlphaFoldDB" id="A0A0G2E239"/>
<reference evidence="2 3" key="1">
    <citation type="submission" date="2015-05" db="EMBL/GenBank/DDBJ databases">
        <title>Distinctive expansion of gene families associated with plant cell wall degradation and secondary metabolism in the genomes of grapevine trunk pathogens.</title>
        <authorList>
            <person name="Lawrence D.P."/>
            <person name="Travadon R."/>
            <person name="Rolshausen P.E."/>
            <person name="Baumgartner K."/>
        </authorList>
    </citation>
    <scope>NUCLEOTIDE SEQUENCE [LARGE SCALE GENOMIC DNA]</scope>
    <source>
        <strain evidence="2">UCRPC4</strain>
    </source>
</reference>
<accession>A0A0G2E239</accession>
<dbReference type="EMBL" id="LCWF01000155">
    <property type="protein sequence ID" value="KKY16814.1"/>
    <property type="molecule type" value="Genomic_DNA"/>
</dbReference>
<sequence>MYPYLQMNNFPAEIQEALRTGRGLRPEIVEFMRNLGRAGKPGRLQPDQHHVPHPLPPHHAAEGQFQTHPAFSQGDEHFQLLNPYAQWHYTTKNNILILPPGSTAPNGTANGTSFGTSNGASNGTTHGKLNGTSYRSSTGATNGLSQGPWQSGTSNGSFGAHGSYGARHGAANSTTNGPYATTNSASYGTNGISYATASRGTSPGTLMGDDPFMGADAGDNPWEAPDLPREARQEGNPAPQPAADEPQTLATEILDPHLNPHLAGFYPVHTTHRSVNPYGEGPSTHIYHVTGPINPNDLPINRPLVPDRMIQYPYHGPPLSPQEVVPIPSNPLEVKKPSQPTSVAAAAATTTSNLKRPRRCRTNHQQATVASDPEEDDYDEDETVESLNAEHVSRNHARRERENRNWDERRNRLVAAERREREERERRIREEEDLEEKFLDLDGNAGAGVGEVVREMEYNKVVDRAGGSSGPVVPAAEAIGGGAEEQKKKKKKEERGILGGDSDAEGELEEGF</sequence>
<evidence type="ECO:0000313" key="2">
    <source>
        <dbReference type="EMBL" id="KKY16814.1"/>
    </source>
</evidence>
<evidence type="ECO:0000313" key="3">
    <source>
        <dbReference type="Proteomes" id="UP000053317"/>
    </source>
</evidence>
<feature type="compositionally biased region" description="Acidic residues" evidence="1">
    <location>
        <begin position="372"/>
        <end position="384"/>
    </location>
</feature>
<gene>
    <name evidence="2" type="ORF">UCRPC4_g05771</name>
</gene>
<name>A0A0G2E239_PHACM</name>
<feature type="region of interest" description="Disordered" evidence="1">
    <location>
        <begin position="201"/>
        <end position="244"/>
    </location>
</feature>
<comment type="caution">
    <text evidence="2">The sequence shown here is derived from an EMBL/GenBank/DDBJ whole genome shotgun (WGS) entry which is preliminary data.</text>
</comment>
<feature type="region of interest" description="Disordered" evidence="1">
    <location>
        <begin position="101"/>
        <end position="160"/>
    </location>
</feature>
<evidence type="ECO:0000256" key="1">
    <source>
        <dbReference type="SAM" id="MobiDB-lite"/>
    </source>
</evidence>
<feature type="compositionally biased region" description="Polar residues" evidence="1">
    <location>
        <begin position="103"/>
        <end position="157"/>
    </location>
</feature>
<organism evidence="2 3">
    <name type="scientific">Phaeomoniella chlamydospora</name>
    <name type="common">Phaeoacremonium chlamydosporum</name>
    <dbReference type="NCBI Taxonomy" id="158046"/>
    <lineage>
        <taxon>Eukaryota</taxon>
        <taxon>Fungi</taxon>
        <taxon>Dikarya</taxon>
        <taxon>Ascomycota</taxon>
        <taxon>Pezizomycotina</taxon>
        <taxon>Eurotiomycetes</taxon>
        <taxon>Chaetothyriomycetidae</taxon>
        <taxon>Phaeomoniellales</taxon>
        <taxon>Phaeomoniellaceae</taxon>
        <taxon>Phaeomoniella</taxon>
    </lineage>
</organism>